<evidence type="ECO:0000259" key="1">
    <source>
        <dbReference type="Pfam" id="PF09648"/>
    </source>
</evidence>
<dbReference type="InterPro" id="IPR018604">
    <property type="entry name" value="YycI-like"/>
</dbReference>
<dbReference type="Proteomes" id="UP001596505">
    <property type="component" value="Unassembled WGS sequence"/>
</dbReference>
<dbReference type="Pfam" id="PF09648">
    <property type="entry name" value="YycI"/>
    <property type="match status" value="1"/>
</dbReference>
<protein>
    <submittedName>
        <fullName evidence="2">Two-component system regulatory protein YycI</fullName>
    </submittedName>
</protein>
<sequence>MNWSKTKTIFIICFLFLDLFLGYQLYERQVRNENYDSLAKNSVENILQKNNIKVEVPLPNIDNQNITFLKGKSVKFVNESGDLIDDLKQLEGPKDKPIEKIEAFNNGTVIQGTFPKPLPMPKNKSDRQDFLNEYIYKGDNYTYWKTDKQDKMMLFVQNCDDKPIFIKDRKDINILQLLLSNGKITGYRQSYFKFTKTNQLDIINPTTAINNLWSKNDLPVSEHPKIKKVELGYYNLVGDINTNQPLIFVPIWHIKVKTDSGQHEYFVNAVSGSVQPTDDKQE</sequence>
<evidence type="ECO:0000313" key="3">
    <source>
        <dbReference type="Proteomes" id="UP001596505"/>
    </source>
</evidence>
<gene>
    <name evidence="2" type="ORF">ACFQRG_19335</name>
</gene>
<dbReference type="Gene3D" id="2.40.128.690">
    <property type="entry name" value="YycH protein, domain 3-like"/>
    <property type="match status" value="1"/>
</dbReference>
<proteinExistence type="predicted"/>
<feature type="domain" description="Regulatory protein YycH-like" evidence="1">
    <location>
        <begin position="37"/>
        <end position="270"/>
    </location>
</feature>
<evidence type="ECO:0000313" key="2">
    <source>
        <dbReference type="EMBL" id="MFC7395069.1"/>
    </source>
</evidence>
<reference evidence="3" key="1">
    <citation type="journal article" date="2019" name="Int. J. Syst. Evol. Microbiol.">
        <title>The Global Catalogue of Microorganisms (GCM) 10K type strain sequencing project: providing services to taxonomists for standard genome sequencing and annotation.</title>
        <authorList>
            <consortium name="The Broad Institute Genomics Platform"/>
            <consortium name="The Broad Institute Genome Sequencing Center for Infectious Disease"/>
            <person name="Wu L."/>
            <person name="Ma J."/>
        </authorList>
    </citation>
    <scope>NUCLEOTIDE SEQUENCE [LARGE SCALE GENOMIC DNA]</scope>
    <source>
        <strain evidence="3">CGMCC 1.16305</strain>
    </source>
</reference>
<comment type="caution">
    <text evidence="2">The sequence shown here is derived from an EMBL/GenBank/DDBJ whole genome shotgun (WGS) entry which is preliminary data.</text>
</comment>
<name>A0ABW2Q174_9BACL</name>
<organism evidence="2 3">
    <name type="scientific">Scopulibacillus cellulosilyticus</name>
    <dbReference type="NCBI Taxonomy" id="2665665"/>
    <lineage>
        <taxon>Bacteria</taxon>
        <taxon>Bacillati</taxon>
        <taxon>Bacillota</taxon>
        <taxon>Bacilli</taxon>
        <taxon>Bacillales</taxon>
        <taxon>Sporolactobacillaceae</taxon>
        <taxon>Scopulibacillus</taxon>
    </lineage>
</organism>
<accession>A0ABW2Q174</accession>
<dbReference type="RefSeq" id="WP_380969204.1">
    <property type="nucleotide sequence ID" value="NZ_JBHTCO010000042.1"/>
</dbReference>
<keyword evidence="3" id="KW-1185">Reference proteome</keyword>
<dbReference type="EMBL" id="JBHTCO010000042">
    <property type="protein sequence ID" value="MFC7395069.1"/>
    <property type="molecule type" value="Genomic_DNA"/>
</dbReference>